<sequence>MHRILLTTTTAIVLLAGCSSTPVEPGSAKRVPADRVYAYQAAVPGGATLLVSRDNGFWASGGCMATVLIDGKKVARINTGEVVKFQVKPGRHIVGIAGDDEGNGLCAMQIGQPVKETASEVAVGEVQKYRISGTQNGTDIRPSSL</sequence>
<comment type="caution">
    <text evidence="1">The sequence shown here is derived from an EMBL/GenBank/DDBJ whole genome shotgun (WGS) entry which is preliminary data.</text>
</comment>
<evidence type="ECO:0000313" key="2">
    <source>
        <dbReference type="Proteomes" id="UP000539985"/>
    </source>
</evidence>
<accession>A0A7Y7XL78</accession>
<dbReference type="EMBL" id="JACAQB010000042">
    <property type="protein sequence ID" value="NWC00843.1"/>
    <property type="molecule type" value="Genomic_DNA"/>
</dbReference>
<proteinExistence type="predicted"/>
<evidence type="ECO:0000313" key="1">
    <source>
        <dbReference type="EMBL" id="NWC00843.1"/>
    </source>
</evidence>
<dbReference type="Proteomes" id="UP000539985">
    <property type="component" value="Unassembled WGS sequence"/>
</dbReference>
<reference evidence="1 2" key="1">
    <citation type="submission" date="2020-04" db="EMBL/GenBank/DDBJ databases">
        <title>Molecular characterization of pseudomonads from Agaricus bisporus reveal novel blotch 2 pathogens in Western Europe.</title>
        <authorList>
            <person name="Taparia T."/>
            <person name="Krijger M."/>
            <person name="Haynes E."/>
            <person name="Elpinstone J.G."/>
            <person name="Noble R."/>
            <person name="Van Der Wolf J."/>
        </authorList>
    </citation>
    <scope>NUCLEOTIDE SEQUENCE [LARGE SCALE GENOMIC DNA]</scope>
    <source>
        <strain evidence="1 2">H7001</strain>
    </source>
</reference>
<evidence type="ECO:0008006" key="3">
    <source>
        <dbReference type="Google" id="ProtNLM"/>
    </source>
</evidence>
<organism evidence="1 2">
    <name type="scientific">Pseudomonas gingeri</name>
    <dbReference type="NCBI Taxonomy" id="117681"/>
    <lineage>
        <taxon>Bacteria</taxon>
        <taxon>Pseudomonadati</taxon>
        <taxon>Pseudomonadota</taxon>
        <taxon>Gammaproteobacteria</taxon>
        <taxon>Pseudomonadales</taxon>
        <taxon>Pseudomonadaceae</taxon>
        <taxon>Pseudomonas</taxon>
    </lineage>
</organism>
<protein>
    <recommendedName>
        <fullName evidence="3">Lipoprotein</fullName>
    </recommendedName>
</protein>
<dbReference type="RefSeq" id="WP_177105982.1">
    <property type="nucleotide sequence ID" value="NZ_JACAQB010000042.1"/>
</dbReference>
<dbReference type="AlphaFoldDB" id="A0A7Y7XL78"/>
<name>A0A7Y7XL78_9PSED</name>
<gene>
    <name evidence="1" type="ORF">HX882_33760</name>
</gene>
<dbReference type="PROSITE" id="PS51257">
    <property type="entry name" value="PROKAR_LIPOPROTEIN"/>
    <property type="match status" value="1"/>
</dbReference>